<dbReference type="Proteomes" id="UP000250140">
    <property type="component" value="Unassembled WGS sequence"/>
</dbReference>
<dbReference type="SUPFAM" id="SSF53474">
    <property type="entry name" value="alpha/beta-Hydrolases"/>
    <property type="match status" value="1"/>
</dbReference>
<feature type="region of interest" description="Disordered" evidence="1">
    <location>
        <begin position="1"/>
        <end position="20"/>
    </location>
</feature>
<organism evidence="3 4">
    <name type="scientific">Glonium stellatum</name>
    <dbReference type="NCBI Taxonomy" id="574774"/>
    <lineage>
        <taxon>Eukaryota</taxon>
        <taxon>Fungi</taxon>
        <taxon>Dikarya</taxon>
        <taxon>Ascomycota</taxon>
        <taxon>Pezizomycotina</taxon>
        <taxon>Dothideomycetes</taxon>
        <taxon>Pleosporomycetidae</taxon>
        <taxon>Gloniales</taxon>
        <taxon>Gloniaceae</taxon>
        <taxon>Glonium</taxon>
    </lineage>
</organism>
<evidence type="ECO:0000313" key="4">
    <source>
        <dbReference type="Proteomes" id="UP000250140"/>
    </source>
</evidence>
<evidence type="ECO:0000256" key="1">
    <source>
        <dbReference type="SAM" id="MobiDB-lite"/>
    </source>
</evidence>
<dbReference type="InterPro" id="IPR018712">
    <property type="entry name" value="Tle1-like_cat"/>
</dbReference>
<dbReference type="PANTHER" id="PTHR33840:SF2">
    <property type="entry name" value="TLE1 PHOSPHOLIPASE DOMAIN-CONTAINING PROTEIN"/>
    <property type="match status" value="1"/>
</dbReference>
<dbReference type="Pfam" id="PF09994">
    <property type="entry name" value="T6SS_Tle1-like_cat"/>
    <property type="match status" value="1"/>
</dbReference>
<keyword evidence="4" id="KW-1185">Reference proteome</keyword>
<sequence length="538" mass="62318">MPSITRSSSHTEEFGSYSTGSDFHSFAKERYSQIPKIPEQKRIPNRLILCFDGTGDLFRGNTKDTNIVKLYHKFDRNSLHQLHYYQPGIGTYTADGSPISAGWFGRLKRSISKTIDQGFATTFDSHVMAGYRFLMRYYGPGDRIYIFGFSRGAFTARFLARMIANVGILSMGNEELVPFAFKIYHDYEMGGNRELRTYIKSFRNTFCRHEHAGNEAHSDDEAGIKAHFLGLFDTVSSVKTLEVPFAKAMEPPSIGSTAKYVRHAVAIDERRVKFKAALLAQDIKDVNADEEDIAEVWFPGNHGDVGGGWPAERSIKEQNENTSLWERCTKKLSRFFFTTDDRVPKKDMKGDLYQLSDIALKWMMDELDKLPDDQIEWNVHKDDFIKHYDEEQAVTARIHDTMRFGFGVSWLKVIFWNFMEYLPFIARWEYVIEGGERVWRHKMFPMNMGGRRDIPDEARFHRSILTRMKRFPGYRPTNQLYITRTDNPKRFRDLDDLNPNKPEEVESASLLPLKFKPLHKEGTEEETDEILVIDESGS</sequence>
<gene>
    <name evidence="3" type="ORF">AOQ84DRAFT_356540</name>
</gene>
<proteinExistence type="predicted"/>
<dbReference type="AlphaFoldDB" id="A0A8E2ESR7"/>
<reference evidence="3 4" key="1">
    <citation type="journal article" date="2016" name="Nat. Commun.">
        <title>Ectomycorrhizal ecology is imprinted in the genome of the dominant symbiotic fungus Cenococcum geophilum.</title>
        <authorList>
            <consortium name="DOE Joint Genome Institute"/>
            <person name="Peter M."/>
            <person name="Kohler A."/>
            <person name="Ohm R.A."/>
            <person name="Kuo A."/>
            <person name="Krutzmann J."/>
            <person name="Morin E."/>
            <person name="Arend M."/>
            <person name="Barry K.W."/>
            <person name="Binder M."/>
            <person name="Choi C."/>
            <person name="Clum A."/>
            <person name="Copeland A."/>
            <person name="Grisel N."/>
            <person name="Haridas S."/>
            <person name="Kipfer T."/>
            <person name="LaButti K."/>
            <person name="Lindquist E."/>
            <person name="Lipzen A."/>
            <person name="Maire R."/>
            <person name="Meier B."/>
            <person name="Mihaltcheva S."/>
            <person name="Molinier V."/>
            <person name="Murat C."/>
            <person name="Poggeler S."/>
            <person name="Quandt C.A."/>
            <person name="Sperisen C."/>
            <person name="Tritt A."/>
            <person name="Tisserant E."/>
            <person name="Crous P.W."/>
            <person name="Henrissat B."/>
            <person name="Nehls U."/>
            <person name="Egli S."/>
            <person name="Spatafora J.W."/>
            <person name="Grigoriev I.V."/>
            <person name="Martin F.M."/>
        </authorList>
    </citation>
    <scope>NUCLEOTIDE SEQUENCE [LARGE SCALE GENOMIC DNA]</scope>
    <source>
        <strain evidence="3 4">CBS 207.34</strain>
    </source>
</reference>
<name>A0A8E2ESR7_9PEZI</name>
<evidence type="ECO:0000313" key="3">
    <source>
        <dbReference type="EMBL" id="OCL04165.1"/>
    </source>
</evidence>
<accession>A0A8E2ESR7</accession>
<dbReference type="PANTHER" id="PTHR33840">
    <property type="match status" value="1"/>
</dbReference>
<dbReference type="EMBL" id="KV750582">
    <property type="protein sequence ID" value="OCL04165.1"/>
    <property type="molecule type" value="Genomic_DNA"/>
</dbReference>
<evidence type="ECO:0000259" key="2">
    <source>
        <dbReference type="Pfam" id="PF09994"/>
    </source>
</evidence>
<protein>
    <recommendedName>
        <fullName evidence="2">T6SS Phospholipase effector Tle1-like catalytic domain-containing protein</fullName>
    </recommendedName>
</protein>
<feature type="domain" description="T6SS Phospholipase effector Tle1-like catalytic" evidence="2">
    <location>
        <begin position="46"/>
        <end position="366"/>
    </location>
</feature>
<dbReference type="OrthoDB" id="3162439at2759"/>
<dbReference type="InterPro" id="IPR029058">
    <property type="entry name" value="AB_hydrolase_fold"/>
</dbReference>